<dbReference type="AlphaFoldDB" id="A0A516GP22"/>
<dbReference type="Proteomes" id="UP000319209">
    <property type="component" value="Chromosome"/>
</dbReference>
<reference evidence="1 2" key="1">
    <citation type="submission" date="2019-07" db="EMBL/GenBank/DDBJ databases">
        <title>Genome sequencing for Formosa sp. PS13.</title>
        <authorList>
            <person name="Park S.-J."/>
        </authorList>
    </citation>
    <scope>NUCLEOTIDE SEQUENCE [LARGE SCALE GENOMIC DNA]</scope>
    <source>
        <strain evidence="1 2">PS13</strain>
    </source>
</reference>
<evidence type="ECO:0000313" key="2">
    <source>
        <dbReference type="Proteomes" id="UP000319209"/>
    </source>
</evidence>
<dbReference type="InterPro" id="IPR026341">
    <property type="entry name" value="T9SS_type_B"/>
</dbReference>
<name>A0A516GP22_9FLAO</name>
<dbReference type="KEGG" id="fop:FNB79_04575"/>
<dbReference type="OrthoDB" id="1489185at2"/>
<proteinExistence type="predicted"/>
<accession>A0A516GP22</accession>
<dbReference type="NCBIfam" id="TIGR04131">
    <property type="entry name" value="Bac_Flav_CTERM"/>
    <property type="match status" value="1"/>
</dbReference>
<evidence type="ECO:0000313" key="1">
    <source>
        <dbReference type="EMBL" id="QDO93277.1"/>
    </source>
</evidence>
<keyword evidence="2" id="KW-1185">Reference proteome</keyword>
<gene>
    <name evidence="1" type="ORF">FNB79_04575</name>
</gene>
<dbReference type="EMBL" id="CP041637">
    <property type="protein sequence ID" value="QDO93277.1"/>
    <property type="molecule type" value="Genomic_DNA"/>
</dbReference>
<dbReference type="RefSeq" id="WP_143380181.1">
    <property type="nucleotide sequence ID" value="NZ_CP041637.1"/>
</dbReference>
<organism evidence="1 2">
    <name type="scientific">Formosa sediminum</name>
    <dbReference type="NCBI Taxonomy" id="2594004"/>
    <lineage>
        <taxon>Bacteria</taxon>
        <taxon>Pseudomonadati</taxon>
        <taxon>Bacteroidota</taxon>
        <taxon>Flavobacteriia</taxon>
        <taxon>Flavobacteriales</taxon>
        <taxon>Flavobacteriaceae</taxon>
        <taxon>Formosa</taxon>
    </lineage>
</organism>
<sequence>MQKQIFYIVILCFGVGLQAQTSNKGVLYISENTLFSTVSRFDNLSQGTFNNDGESYIYGDFNNDGVLDFYESTGMTKFMGSDTQTISGTQVAYLHNVLFNNSSSASPFQLSGEIDISGIADFYQGIVDNDNYGGEITFNNGSSHINTSDLSHVDGFVNKFGDEDFIFPIGDGGYYRLAGTSVATDSDAFFTAKYFFENSDALYSHDSKSEDIQEINNQEYWTIEKANEATENGLVTLSWRAVTTPSSFVDAAQNNALTIVRWDSASSTWVDEGGAINLDDQTITTGVTNYGIFTLGRLNSDAEMPCALEIYNYVSPNGDGKNDFFLIDKTSDECARNLTVQVFNRWGVKVYEMANYGENGNVFDGHSSGRLTVKDSDKLPASTYYYILKYEYGSNVDSKFHKQAGFLYLSDN</sequence>
<dbReference type="Pfam" id="PF13585">
    <property type="entry name" value="CHU_C"/>
    <property type="match status" value="1"/>
</dbReference>
<protein>
    <submittedName>
        <fullName evidence="1">Gliding motility-associated C-terminal domain-containing protein</fullName>
    </submittedName>
</protein>